<dbReference type="Pfam" id="PF04495">
    <property type="entry name" value="GRASP55_65"/>
    <property type="match status" value="1"/>
</dbReference>
<evidence type="ECO:0000256" key="2">
    <source>
        <dbReference type="ARBA" id="ARBA00022737"/>
    </source>
</evidence>
<evidence type="ECO:0000256" key="6">
    <source>
        <dbReference type="SAM" id="MobiDB-lite"/>
    </source>
</evidence>
<dbReference type="VEuPathDB" id="AmoebaDB:DDB_G0293248"/>
<evidence type="ECO:0000256" key="5">
    <source>
        <dbReference type="PIRSR" id="PIRSR607583-1"/>
    </source>
</evidence>
<sequence>MGQQQSQSQQIFENNPYNKNGYHVLQVHPNSPSTGKLVPFFDFIVAANQVIFEKEDSRFSDTFKSNIGKSVQLIVYNIKSDTTREVSITPSTTWGGQGLAGISIRYCSWEKTLENVWHVLDVYLNSPAHEAELQTRLDYIVGTPDLILNEQEDFFTLINNNMYRPIQLYVYSSLTEQIRLVTITPNKNWGGSGSLGCDIGFGLLHRIPTKQMLTSPMINHNSQQQQPQQQQPPQIQQQQQSPQPPQIQQQQQQQQQINAQQPIHPSPIHIQQQVQQQNQFLTPQKEDTNPITKNEEQQPIKFDLSEQLLNAPTVVTSNDNQFSKVQL</sequence>
<organism evidence="8 9">
    <name type="scientific">Dictyostelium discoideum</name>
    <name type="common">Social amoeba</name>
    <dbReference type="NCBI Taxonomy" id="44689"/>
    <lineage>
        <taxon>Eukaryota</taxon>
        <taxon>Amoebozoa</taxon>
        <taxon>Evosea</taxon>
        <taxon>Eumycetozoa</taxon>
        <taxon>Dictyostelia</taxon>
        <taxon>Dictyosteliales</taxon>
        <taxon>Dictyosteliaceae</taxon>
        <taxon>Dictyostelium</taxon>
    </lineage>
</organism>
<evidence type="ECO:0000256" key="1">
    <source>
        <dbReference type="ARBA" id="ARBA00004394"/>
    </source>
</evidence>
<dbReference type="GO" id="GO:0000139">
    <property type="term" value="C:Golgi membrane"/>
    <property type="evidence" value="ECO:0007669"/>
    <property type="project" value="UniProtKB-SubCell"/>
</dbReference>
<dbReference type="InterPro" id="IPR007583">
    <property type="entry name" value="GRASP55_65"/>
</dbReference>
<evidence type="ECO:0000259" key="7">
    <source>
        <dbReference type="PROSITE" id="PS51865"/>
    </source>
</evidence>
<dbReference type="GO" id="GO:0009847">
    <property type="term" value="P:spore germination"/>
    <property type="evidence" value="ECO:0000315"/>
    <property type="project" value="dictyBase"/>
</dbReference>
<dbReference type="InterPro" id="IPR024958">
    <property type="entry name" value="GRASP_PDZ"/>
</dbReference>
<evidence type="ECO:0000256" key="4">
    <source>
        <dbReference type="ARBA" id="ARBA00023136"/>
    </source>
</evidence>
<dbReference type="EMBL" id="AAFI02000200">
    <property type="protein sequence ID" value="EAL60823.1"/>
    <property type="molecule type" value="Genomic_DNA"/>
</dbReference>
<dbReference type="InterPro" id="IPR036034">
    <property type="entry name" value="PDZ_sf"/>
</dbReference>
<proteinExistence type="predicted"/>
<evidence type="ECO:0000313" key="8">
    <source>
        <dbReference type="EMBL" id="EAL60823.1"/>
    </source>
</evidence>
<keyword evidence="4" id="KW-0472">Membrane</keyword>
<evidence type="ECO:0000313" key="9">
    <source>
        <dbReference type="Proteomes" id="UP000002195"/>
    </source>
</evidence>
<feature type="domain" description="PDZ GRASP-type" evidence="7">
    <location>
        <begin position="115"/>
        <end position="204"/>
    </location>
</feature>
<dbReference type="PhylomeDB" id="Q54C46"/>
<dbReference type="GO" id="GO:0009306">
    <property type="term" value="P:protein secretion"/>
    <property type="evidence" value="ECO:0000315"/>
    <property type="project" value="dictyBase"/>
</dbReference>
<dbReference type="GO" id="GO:0046872">
    <property type="term" value="F:metal ion binding"/>
    <property type="evidence" value="ECO:0007669"/>
    <property type="project" value="UniProtKB-KW"/>
</dbReference>
<keyword evidence="5" id="KW-0479">Metal-binding</keyword>
<keyword evidence="3" id="KW-0333">Golgi apparatus</keyword>
<keyword evidence="2" id="KW-0677">Repeat</keyword>
<dbReference type="Reactome" id="R-DDI-6807878">
    <property type="pathway name" value="COPI-mediated anterograde transport"/>
</dbReference>
<dbReference type="dictyBase" id="DDB_G0293248">
    <property type="gene designation" value="grpA"/>
</dbReference>
<gene>
    <name evidence="8" type="primary">grpA</name>
    <name evidence="8" type="ORF">DDB_G0293248</name>
</gene>
<dbReference type="PaxDb" id="44689-DDB0238345"/>
<feature type="domain" description="PDZ GRASP-type" evidence="7">
    <location>
        <begin position="20"/>
        <end position="109"/>
    </location>
</feature>
<keyword evidence="9" id="KW-1185">Reference proteome</keyword>
<dbReference type="OMA" id="HRIPTKQ"/>
<dbReference type="FunFam" id="2.30.42.10:FF:000026">
    <property type="entry name" value="Golgi reassembly stacking protein 2"/>
    <property type="match status" value="1"/>
</dbReference>
<dbReference type="AlphaFoldDB" id="Q54C46"/>
<dbReference type="STRING" id="44689.Q54C46"/>
<dbReference type="Reactome" id="R-DDI-162658">
    <property type="pathway name" value="Golgi Cisternae Pericentriolar Stack Reorganization"/>
</dbReference>
<reference evidence="8 9" key="1">
    <citation type="journal article" date="2005" name="Nature">
        <title>The genome of the social amoeba Dictyostelium discoideum.</title>
        <authorList>
            <consortium name="The Dictyostelium discoideum Sequencing Consortium"/>
            <person name="Eichinger L."/>
            <person name="Pachebat J.A."/>
            <person name="Glockner G."/>
            <person name="Rajandream M.A."/>
            <person name="Sucgang R."/>
            <person name="Berriman M."/>
            <person name="Song J."/>
            <person name="Olsen R."/>
            <person name="Szafranski K."/>
            <person name="Xu Q."/>
            <person name="Tunggal B."/>
            <person name="Kummerfeld S."/>
            <person name="Madera M."/>
            <person name="Konfortov B.A."/>
            <person name="Rivero F."/>
            <person name="Bankier A.T."/>
            <person name="Lehmann R."/>
            <person name="Hamlin N."/>
            <person name="Davies R."/>
            <person name="Gaudet P."/>
            <person name="Fey P."/>
            <person name="Pilcher K."/>
            <person name="Chen G."/>
            <person name="Saunders D."/>
            <person name="Sodergren E."/>
            <person name="Davis P."/>
            <person name="Kerhornou A."/>
            <person name="Nie X."/>
            <person name="Hall N."/>
            <person name="Anjard C."/>
            <person name="Hemphill L."/>
            <person name="Bason N."/>
            <person name="Farbrother P."/>
            <person name="Desany B."/>
            <person name="Just E."/>
            <person name="Morio T."/>
            <person name="Rost R."/>
            <person name="Churcher C."/>
            <person name="Cooper J."/>
            <person name="Haydock S."/>
            <person name="van Driessche N."/>
            <person name="Cronin A."/>
            <person name="Goodhead I."/>
            <person name="Muzny D."/>
            <person name="Mourier T."/>
            <person name="Pain A."/>
            <person name="Lu M."/>
            <person name="Harper D."/>
            <person name="Lindsay R."/>
            <person name="Hauser H."/>
            <person name="James K."/>
            <person name="Quiles M."/>
            <person name="Madan Babu M."/>
            <person name="Saito T."/>
            <person name="Buchrieser C."/>
            <person name="Wardroper A."/>
            <person name="Felder M."/>
            <person name="Thangavelu M."/>
            <person name="Johnson D."/>
            <person name="Knights A."/>
            <person name="Loulseged H."/>
            <person name="Mungall K."/>
            <person name="Oliver K."/>
            <person name="Price C."/>
            <person name="Quail M.A."/>
            <person name="Urushihara H."/>
            <person name="Hernandez J."/>
            <person name="Rabbinowitsch E."/>
            <person name="Steffen D."/>
            <person name="Sanders M."/>
            <person name="Ma J."/>
            <person name="Kohara Y."/>
            <person name="Sharp S."/>
            <person name="Simmonds M."/>
            <person name="Spiegler S."/>
            <person name="Tivey A."/>
            <person name="Sugano S."/>
            <person name="White B."/>
            <person name="Walker D."/>
            <person name="Woodward J."/>
            <person name="Winckler T."/>
            <person name="Tanaka Y."/>
            <person name="Shaulsky G."/>
            <person name="Schleicher M."/>
            <person name="Weinstock G."/>
            <person name="Rosenthal A."/>
            <person name="Cox E.C."/>
            <person name="Chisholm R.L."/>
            <person name="Gibbs R."/>
            <person name="Loomis W.F."/>
            <person name="Platzer M."/>
            <person name="Kay R.R."/>
            <person name="Williams J."/>
            <person name="Dear P.H."/>
            <person name="Noegel A.A."/>
            <person name="Barrell B."/>
            <person name="Kuspa A."/>
        </authorList>
    </citation>
    <scope>NUCLEOTIDE SEQUENCE [LARGE SCALE GENOMIC DNA]</scope>
    <source>
        <strain evidence="8 9">AX4</strain>
    </source>
</reference>
<dbReference type="Gene3D" id="2.30.42.10">
    <property type="match status" value="2"/>
</dbReference>
<dbReference type="Reactome" id="R-DDI-204005">
    <property type="pathway name" value="COPII-mediated vesicle transport"/>
</dbReference>
<dbReference type="KEGG" id="ddi:DDB_G0293248"/>
<dbReference type="PANTHER" id="PTHR12893:SF0">
    <property type="entry name" value="GRASP65"/>
    <property type="match status" value="1"/>
</dbReference>
<dbReference type="GeneID" id="8629102"/>
<dbReference type="PROSITE" id="PS51865">
    <property type="entry name" value="PDZ_GRASP"/>
    <property type="match status" value="2"/>
</dbReference>
<feature type="compositionally biased region" description="Low complexity" evidence="6">
    <location>
        <begin position="223"/>
        <end position="261"/>
    </location>
</feature>
<feature type="binding site" evidence="5">
    <location>
        <position position="107"/>
    </location>
    <ligand>
        <name>Zn(2+)</name>
        <dbReference type="ChEBI" id="CHEBI:29105"/>
    </ligand>
</feature>
<name>Q54C46_DICDI</name>
<dbReference type="HOGENOM" id="CLU_025095_5_0_1"/>
<dbReference type="GO" id="GO:0007030">
    <property type="term" value="P:Golgi organization"/>
    <property type="evidence" value="ECO:0000318"/>
    <property type="project" value="GO_Central"/>
</dbReference>
<dbReference type="FunFam" id="2.30.42.10:FF:000421">
    <property type="match status" value="1"/>
</dbReference>
<dbReference type="GO" id="GO:0005794">
    <property type="term" value="C:Golgi apparatus"/>
    <property type="evidence" value="ECO:0000318"/>
    <property type="project" value="GO_Central"/>
</dbReference>
<dbReference type="SMR" id="Q54C46"/>
<dbReference type="RefSeq" id="XP_629220.1">
    <property type="nucleotide sequence ID" value="XM_629218.1"/>
</dbReference>
<dbReference type="PANTHER" id="PTHR12893">
    <property type="entry name" value="GOLGI REASSEMBLY STACKING PROTEIN GRASP"/>
    <property type="match status" value="1"/>
</dbReference>
<dbReference type="Proteomes" id="UP000002195">
    <property type="component" value="Unassembled WGS sequence"/>
</dbReference>
<dbReference type="FunCoup" id="Q54C46">
    <property type="interactions" value="83"/>
</dbReference>
<keyword evidence="5" id="KW-0862">Zinc</keyword>
<dbReference type="InParanoid" id="Q54C46"/>
<comment type="subcellular location">
    <subcellularLocation>
        <location evidence="1">Golgi apparatus membrane</location>
    </subcellularLocation>
</comment>
<evidence type="ECO:0000256" key="3">
    <source>
        <dbReference type="ARBA" id="ARBA00023034"/>
    </source>
</evidence>
<protein>
    <submittedName>
        <fullName evidence="8">Golgi reassembly stacking protein</fullName>
    </submittedName>
</protein>
<feature type="binding site" evidence="5">
    <location>
        <position position="23"/>
    </location>
    <ligand>
        <name>Zn(2+)</name>
        <dbReference type="ChEBI" id="CHEBI:29105"/>
    </ligand>
</feature>
<accession>Q54C46</accession>
<feature type="region of interest" description="Disordered" evidence="6">
    <location>
        <begin position="219"/>
        <end position="261"/>
    </location>
</feature>
<dbReference type="eggNOG" id="KOG3834">
    <property type="taxonomic scope" value="Eukaryota"/>
</dbReference>
<comment type="caution">
    <text evidence="8">The sequence shown here is derived from an EMBL/GenBank/DDBJ whole genome shotgun (WGS) entry which is preliminary data.</text>
</comment>